<dbReference type="Proteomes" id="UP001465976">
    <property type="component" value="Unassembled WGS sequence"/>
</dbReference>
<proteinExistence type="predicted"/>
<sequence length="70" mass="8213">MSPKIVGDLFQQQITKYFEVTEVKRFPKPAPQPARKTIFVFDLANSERKILQFTRLPPRTRLSDHLRTLA</sequence>
<accession>A0ABR3FHM1</accession>
<reference evidence="1 2" key="1">
    <citation type="submission" date="2024-02" db="EMBL/GenBank/DDBJ databases">
        <title>A draft genome for the cacao thread blight pathogen Marasmius crinis-equi.</title>
        <authorList>
            <person name="Cohen S.P."/>
            <person name="Baruah I.K."/>
            <person name="Amoako-Attah I."/>
            <person name="Bukari Y."/>
            <person name="Meinhardt L.W."/>
            <person name="Bailey B.A."/>
        </authorList>
    </citation>
    <scope>NUCLEOTIDE SEQUENCE [LARGE SCALE GENOMIC DNA]</scope>
    <source>
        <strain evidence="1 2">GH-76</strain>
    </source>
</reference>
<keyword evidence="2" id="KW-1185">Reference proteome</keyword>
<evidence type="ECO:0000313" key="1">
    <source>
        <dbReference type="EMBL" id="KAL0574868.1"/>
    </source>
</evidence>
<gene>
    <name evidence="1" type="ORF">V5O48_007095</name>
</gene>
<name>A0ABR3FHM1_9AGAR</name>
<dbReference type="EMBL" id="JBAHYK010000357">
    <property type="protein sequence ID" value="KAL0574868.1"/>
    <property type="molecule type" value="Genomic_DNA"/>
</dbReference>
<comment type="caution">
    <text evidence="1">The sequence shown here is derived from an EMBL/GenBank/DDBJ whole genome shotgun (WGS) entry which is preliminary data.</text>
</comment>
<evidence type="ECO:0000313" key="2">
    <source>
        <dbReference type="Proteomes" id="UP001465976"/>
    </source>
</evidence>
<organism evidence="1 2">
    <name type="scientific">Marasmius crinis-equi</name>
    <dbReference type="NCBI Taxonomy" id="585013"/>
    <lineage>
        <taxon>Eukaryota</taxon>
        <taxon>Fungi</taxon>
        <taxon>Dikarya</taxon>
        <taxon>Basidiomycota</taxon>
        <taxon>Agaricomycotina</taxon>
        <taxon>Agaricomycetes</taxon>
        <taxon>Agaricomycetidae</taxon>
        <taxon>Agaricales</taxon>
        <taxon>Marasmiineae</taxon>
        <taxon>Marasmiaceae</taxon>
        <taxon>Marasmius</taxon>
    </lineage>
</organism>
<protein>
    <submittedName>
        <fullName evidence="1">Uncharacterized protein</fullName>
    </submittedName>
</protein>